<reference evidence="1 2" key="1">
    <citation type="submission" date="2021-03" db="EMBL/GenBank/DDBJ databases">
        <title>Paenibacillus artemisicola MWE-103 whole genome sequence.</title>
        <authorList>
            <person name="Ham Y.J."/>
        </authorList>
    </citation>
    <scope>NUCLEOTIDE SEQUENCE [LARGE SCALE GENOMIC DNA]</scope>
    <source>
        <strain evidence="1 2">MWE-103</strain>
    </source>
</reference>
<sequence>MERLSLLDKSKERRLKLSEAETSLYNLSANAFAKSGLAIDFEGKRLVVDINRASRHVDVSKDAVPTVKLRLKIMAMVEQSAVTVLNRNLPEVEKRLEEEFNRFARTAAPN</sequence>
<comment type="caution">
    <text evidence="1">The sequence shown here is derived from an EMBL/GenBank/DDBJ whole genome shotgun (WGS) entry which is preliminary data.</text>
</comment>
<evidence type="ECO:0000313" key="1">
    <source>
        <dbReference type="EMBL" id="MBO7742644.1"/>
    </source>
</evidence>
<proteinExistence type="predicted"/>
<protein>
    <submittedName>
        <fullName evidence="1">Uncharacterized protein</fullName>
    </submittedName>
</protein>
<dbReference type="EMBL" id="JAGGDJ010000001">
    <property type="protein sequence ID" value="MBO7742644.1"/>
    <property type="molecule type" value="Genomic_DNA"/>
</dbReference>
<dbReference type="Proteomes" id="UP000670947">
    <property type="component" value="Unassembled WGS sequence"/>
</dbReference>
<organism evidence="1 2">
    <name type="scientific">Paenibacillus artemisiicola</name>
    <dbReference type="NCBI Taxonomy" id="1172618"/>
    <lineage>
        <taxon>Bacteria</taxon>
        <taxon>Bacillati</taxon>
        <taxon>Bacillota</taxon>
        <taxon>Bacilli</taxon>
        <taxon>Bacillales</taxon>
        <taxon>Paenibacillaceae</taxon>
        <taxon>Paenibacillus</taxon>
    </lineage>
</organism>
<gene>
    <name evidence="1" type="ORF">I8J29_00455</name>
</gene>
<dbReference type="InterPro" id="IPR038501">
    <property type="entry name" value="Spore_GerAC_C_sf"/>
</dbReference>
<name>A0ABS3W2W4_9BACL</name>
<dbReference type="Gene3D" id="3.30.300.210">
    <property type="entry name" value="Nutrient germinant receptor protein C, domain 3"/>
    <property type="match status" value="1"/>
</dbReference>
<evidence type="ECO:0000313" key="2">
    <source>
        <dbReference type="Proteomes" id="UP000670947"/>
    </source>
</evidence>
<accession>A0ABS3W2W4</accession>
<dbReference type="RefSeq" id="WP_208845625.1">
    <property type="nucleotide sequence ID" value="NZ_JAGGDJ010000001.1"/>
</dbReference>
<keyword evidence="2" id="KW-1185">Reference proteome</keyword>